<dbReference type="HOGENOM" id="CLU_024186_4_1_11"/>
<comment type="pathway">
    <text evidence="2">Lipid metabolism.</text>
</comment>
<dbReference type="GO" id="GO:0006071">
    <property type="term" value="P:glycerol metabolic process"/>
    <property type="evidence" value="ECO:0007669"/>
    <property type="project" value="UniProtKB-KW"/>
</dbReference>
<dbReference type="GO" id="GO:0071731">
    <property type="term" value="P:response to nitric oxide"/>
    <property type="evidence" value="ECO:0007669"/>
    <property type="project" value="TreeGrafter"/>
</dbReference>
<evidence type="ECO:0000256" key="10">
    <source>
        <dbReference type="ARBA" id="ARBA00048109"/>
    </source>
</evidence>
<dbReference type="GO" id="GO:0019432">
    <property type="term" value="P:triglyceride biosynthetic process"/>
    <property type="evidence" value="ECO:0007669"/>
    <property type="project" value="UniProtKB-UniPathway"/>
</dbReference>
<dbReference type="InterPro" id="IPR045034">
    <property type="entry name" value="O-acyltransferase_WSD1-like"/>
</dbReference>
<evidence type="ECO:0000256" key="7">
    <source>
        <dbReference type="ARBA" id="ARBA00022798"/>
    </source>
</evidence>
<organism evidence="14 15">
    <name type="scientific">Hoyosella subflava (strain DSM 45089 / JCM 17490 / NBRC 109087 / DQS3-9A1)</name>
    <name type="common">Amycolicicoccus subflavus</name>
    <dbReference type="NCBI Taxonomy" id="443218"/>
    <lineage>
        <taxon>Bacteria</taxon>
        <taxon>Bacillati</taxon>
        <taxon>Actinomycetota</taxon>
        <taxon>Actinomycetes</taxon>
        <taxon>Mycobacteriales</taxon>
        <taxon>Hoyosellaceae</taxon>
        <taxon>Hoyosella</taxon>
    </lineage>
</organism>
<evidence type="ECO:0000256" key="4">
    <source>
        <dbReference type="ARBA" id="ARBA00013244"/>
    </source>
</evidence>
<proteinExistence type="inferred from homology"/>
<dbReference type="RefSeq" id="WP_013805901.1">
    <property type="nucleotide sequence ID" value="NC_015564.1"/>
</dbReference>
<evidence type="ECO:0000256" key="3">
    <source>
        <dbReference type="ARBA" id="ARBA00009587"/>
    </source>
</evidence>
<evidence type="ECO:0000313" key="14">
    <source>
        <dbReference type="EMBL" id="AEF39552.1"/>
    </source>
</evidence>
<evidence type="ECO:0000256" key="9">
    <source>
        <dbReference type="ARBA" id="ARBA00023315"/>
    </source>
</evidence>
<dbReference type="EMBL" id="CP002786">
    <property type="protein sequence ID" value="AEF39552.1"/>
    <property type="molecule type" value="Genomic_DNA"/>
</dbReference>
<keyword evidence="7 11" id="KW-0319">Glycerol metabolism</keyword>
<evidence type="ECO:0000256" key="6">
    <source>
        <dbReference type="ARBA" id="ARBA00022679"/>
    </source>
</evidence>
<comment type="similarity">
    <text evidence="3 11">Belongs to the long-chain O-acyltransferase family.</text>
</comment>
<dbReference type="PANTHER" id="PTHR31650:SF1">
    <property type="entry name" value="WAX ESTER SYNTHASE_DIACYLGLYCEROL ACYLTRANSFERASE 4-RELATED"/>
    <property type="match status" value="1"/>
</dbReference>
<dbReference type="AlphaFoldDB" id="F6EQU1"/>
<dbReference type="STRING" id="443218.AS9A_1100"/>
<dbReference type="InterPro" id="IPR004255">
    <property type="entry name" value="O-acyltransferase_WSD1_N"/>
</dbReference>
<dbReference type="GO" id="GO:0001666">
    <property type="term" value="P:response to hypoxia"/>
    <property type="evidence" value="ECO:0007669"/>
    <property type="project" value="TreeGrafter"/>
</dbReference>
<dbReference type="InterPro" id="IPR009721">
    <property type="entry name" value="O-acyltransferase_WSD1_C"/>
</dbReference>
<keyword evidence="8 11" id="KW-0443">Lipid metabolism</keyword>
<gene>
    <name evidence="14" type="ordered locus">AS9A_1100</name>
</gene>
<dbReference type="OrthoDB" id="9810950at2"/>
<dbReference type="KEGG" id="asd:AS9A_1100"/>
<evidence type="ECO:0000256" key="2">
    <source>
        <dbReference type="ARBA" id="ARBA00005189"/>
    </source>
</evidence>
<keyword evidence="5 11" id="KW-0444">Lipid biosynthesis</keyword>
<keyword evidence="9 11" id="KW-0012">Acyltransferase</keyword>
<feature type="domain" description="O-acyltransferase WSD1 C-terminal" evidence="13">
    <location>
        <begin position="302"/>
        <end position="446"/>
    </location>
</feature>
<evidence type="ECO:0000256" key="5">
    <source>
        <dbReference type="ARBA" id="ARBA00022516"/>
    </source>
</evidence>
<evidence type="ECO:0000259" key="12">
    <source>
        <dbReference type="Pfam" id="PF03007"/>
    </source>
</evidence>
<keyword evidence="6 11" id="KW-0808">Transferase</keyword>
<evidence type="ECO:0000313" key="15">
    <source>
        <dbReference type="Proteomes" id="UP000009235"/>
    </source>
</evidence>
<sequence length="450" mass="48725">MNLIAPPDYMFLAMESREHPMHVGGLELFTPPHGSGPDFARNLYESLLAEPKVANMFRRRVGSAMATPRALTWTDDSDVDLSYHVRLSALPRPGRIRELLETVSLWHGSLLDRHRPLWEINIVEGLEDGRFAVYTKIHHALADGVSALKLLQNSLVTDPSELHVPSFFAPRNTSDRPGSRSAFSAIRTAAKLSLDTAGIIPHAGRIGFKAALAEQVPLPLRAPRSMFNVPIGGARRFAGQSWRIERLKTVSTALDCTLNDVVLGMCSGALRSYLLEQAALPEKPLISLVPVSLRQTGANGSNAVGAVLASLGTHKADPLDRMQEITRTIAIAKEMMGGLSQLQALALSAAFVSPFAISSITGVSQAVPPTFNVVISNVPGPTQPLYWNGARLDGIYPASIVMDGLALNITLTSNADNIDFGLIGCRRSVPHLQRLLLHLESALQDLERAT</sequence>
<dbReference type="UniPathway" id="UPA00282"/>
<dbReference type="Proteomes" id="UP000009235">
    <property type="component" value="Chromosome"/>
</dbReference>
<evidence type="ECO:0000256" key="11">
    <source>
        <dbReference type="RuleBase" id="RU361241"/>
    </source>
</evidence>
<keyword evidence="15" id="KW-1185">Reference proteome</keyword>
<dbReference type="PANTHER" id="PTHR31650">
    <property type="entry name" value="O-ACYLTRANSFERASE (WSD1-LIKE) FAMILY PROTEIN"/>
    <property type="match status" value="1"/>
</dbReference>
<dbReference type="GO" id="GO:0051701">
    <property type="term" value="P:biological process involved in interaction with host"/>
    <property type="evidence" value="ECO:0007669"/>
    <property type="project" value="TreeGrafter"/>
</dbReference>
<evidence type="ECO:0000256" key="1">
    <source>
        <dbReference type="ARBA" id="ARBA00004771"/>
    </source>
</evidence>
<dbReference type="EC" id="2.3.1.20" evidence="4 11"/>
<reference evidence="14 15" key="1">
    <citation type="journal article" date="2011" name="J. Bacteriol.">
        <title>Complete genome sequence of Amycolicicoccus subflavus DQS3-9A1T, an actinomycete isolated from crude oil-polluted soil.</title>
        <authorList>
            <person name="Cai M."/>
            <person name="Chen W.M."/>
            <person name="Nie Y."/>
            <person name="Chi C.Q."/>
            <person name="Wang Y.N."/>
            <person name="Tang Y.Q."/>
            <person name="Li G.Y."/>
            <person name="Wu X.L."/>
        </authorList>
    </citation>
    <scope>NUCLEOTIDE SEQUENCE [LARGE SCALE GENOMIC DNA]</scope>
    <source>
        <strain evidence="15">DSM 45089 / DQS3-9A1</strain>
    </source>
</reference>
<comment type="catalytic activity">
    <reaction evidence="10 11">
        <text>an acyl-CoA + a 1,2-diacyl-sn-glycerol = a triacyl-sn-glycerol + CoA</text>
        <dbReference type="Rhea" id="RHEA:10868"/>
        <dbReference type="ChEBI" id="CHEBI:17815"/>
        <dbReference type="ChEBI" id="CHEBI:57287"/>
        <dbReference type="ChEBI" id="CHEBI:58342"/>
        <dbReference type="ChEBI" id="CHEBI:64615"/>
        <dbReference type="EC" id="2.3.1.20"/>
    </reaction>
</comment>
<dbReference type="GO" id="GO:0004144">
    <property type="term" value="F:diacylglycerol O-acyltransferase activity"/>
    <property type="evidence" value="ECO:0007669"/>
    <property type="project" value="UniProtKB-EC"/>
</dbReference>
<evidence type="ECO:0000256" key="8">
    <source>
        <dbReference type="ARBA" id="ARBA00023098"/>
    </source>
</evidence>
<dbReference type="eggNOG" id="COG1020">
    <property type="taxonomic scope" value="Bacteria"/>
</dbReference>
<comment type="pathway">
    <text evidence="1 11">Glycerolipid metabolism; triacylglycerol biosynthesis.</text>
</comment>
<evidence type="ECO:0000259" key="13">
    <source>
        <dbReference type="Pfam" id="PF06974"/>
    </source>
</evidence>
<dbReference type="GO" id="GO:0005886">
    <property type="term" value="C:plasma membrane"/>
    <property type="evidence" value="ECO:0007669"/>
    <property type="project" value="TreeGrafter"/>
</dbReference>
<name>F6EQU1_HOYSD</name>
<dbReference type="NCBIfam" id="TIGR02946">
    <property type="entry name" value="acyl_WS_DGAT"/>
    <property type="match status" value="1"/>
</dbReference>
<dbReference type="SUPFAM" id="SSF52777">
    <property type="entry name" value="CoA-dependent acyltransferases"/>
    <property type="match status" value="1"/>
</dbReference>
<feature type="domain" description="O-acyltransferase WSD1-like N-terminal" evidence="12">
    <location>
        <begin position="5"/>
        <end position="262"/>
    </location>
</feature>
<dbReference type="InterPro" id="IPR014292">
    <property type="entry name" value="Acyl_transf_WS/DGAT"/>
</dbReference>
<protein>
    <recommendedName>
        <fullName evidence="4 11">Diacylglycerol O-acyltransferase</fullName>
        <ecNumber evidence="4 11">2.3.1.20</ecNumber>
    </recommendedName>
</protein>
<dbReference type="Pfam" id="PF03007">
    <property type="entry name" value="WS_DGAT_cat"/>
    <property type="match status" value="1"/>
</dbReference>
<dbReference type="Pfam" id="PF06974">
    <property type="entry name" value="WS_DGAT_C"/>
    <property type="match status" value="1"/>
</dbReference>
<accession>F6EQU1</accession>